<gene>
    <name evidence="2" type="ORF">S01H4_05079</name>
</gene>
<protein>
    <recommendedName>
        <fullName evidence="3">DUF2330 domain-containing protein</fullName>
    </recommendedName>
</protein>
<keyword evidence="1" id="KW-0812">Transmembrane</keyword>
<evidence type="ECO:0000256" key="1">
    <source>
        <dbReference type="SAM" id="Phobius"/>
    </source>
</evidence>
<keyword evidence="1" id="KW-0472">Membrane</keyword>
<dbReference type="Pfam" id="PF10092">
    <property type="entry name" value="DUF2330"/>
    <property type="match status" value="1"/>
</dbReference>
<evidence type="ECO:0000313" key="2">
    <source>
        <dbReference type="EMBL" id="GAG68859.1"/>
    </source>
</evidence>
<reference evidence="2" key="1">
    <citation type="journal article" date="2014" name="Front. Microbiol.">
        <title>High frequency of phylogenetically diverse reductive dehalogenase-homologous genes in deep subseafloor sedimentary metagenomes.</title>
        <authorList>
            <person name="Kawai M."/>
            <person name="Futagami T."/>
            <person name="Toyoda A."/>
            <person name="Takaki Y."/>
            <person name="Nishi S."/>
            <person name="Hori S."/>
            <person name="Arai W."/>
            <person name="Tsubouchi T."/>
            <person name="Morono Y."/>
            <person name="Uchiyama I."/>
            <person name="Ito T."/>
            <person name="Fujiyama A."/>
            <person name="Inagaki F."/>
            <person name="Takami H."/>
        </authorList>
    </citation>
    <scope>NUCLEOTIDE SEQUENCE</scope>
    <source>
        <strain evidence="2">Expedition CK06-06</strain>
    </source>
</reference>
<accession>X0ZHN5</accession>
<dbReference type="InterPro" id="IPR019283">
    <property type="entry name" value="DUF2330"/>
</dbReference>
<organism evidence="2">
    <name type="scientific">marine sediment metagenome</name>
    <dbReference type="NCBI Taxonomy" id="412755"/>
    <lineage>
        <taxon>unclassified sequences</taxon>
        <taxon>metagenomes</taxon>
        <taxon>ecological metagenomes</taxon>
    </lineage>
</organism>
<sequence length="331" mass="37634">MKKIFYLILIFIVATFYLAPISLADGGLFVPLYRDIYEPNQLAMIVFDDMVEKIIFQIDYEGDTEDFAWVVPVPAYPKLFPVEDDIFYELHKLTQPPPPSSFACGWGAGVPTPGLEDGEGVHVWEENQVGIYYTTTLSATDPNSLVQWLNDNGYAFPTEGQEILDYYVQKNWFFVAMKIQHEETINSSENYTGAIQPIGIMFFSDEMVYPLKISTLSAPSWGTEVLIYTFSDERVTFPGATEEYNAIITPDHLKEYPILQGLIDKTFTLTKLRKNFSAEEMGEDLILLPVPKYIALGSIIDLNCPVGQFILIAGIFIFLLKTKKRIFEKNM</sequence>
<name>X0ZHN5_9ZZZZ</name>
<proteinExistence type="predicted"/>
<keyword evidence="1" id="KW-1133">Transmembrane helix</keyword>
<dbReference type="EMBL" id="BART01001436">
    <property type="protein sequence ID" value="GAG68859.1"/>
    <property type="molecule type" value="Genomic_DNA"/>
</dbReference>
<comment type="caution">
    <text evidence="2">The sequence shown here is derived from an EMBL/GenBank/DDBJ whole genome shotgun (WGS) entry which is preliminary data.</text>
</comment>
<feature type="transmembrane region" description="Helical" evidence="1">
    <location>
        <begin position="293"/>
        <end position="320"/>
    </location>
</feature>
<evidence type="ECO:0008006" key="3">
    <source>
        <dbReference type="Google" id="ProtNLM"/>
    </source>
</evidence>
<dbReference type="AlphaFoldDB" id="X0ZHN5"/>